<keyword evidence="2" id="KW-1185">Reference proteome</keyword>
<reference evidence="1 2" key="1">
    <citation type="submission" date="2024-07" db="EMBL/GenBank/DDBJ databases">
        <title>Section-level genome sequencing and comparative genomics of Aspergillus sections Usti and Cavernicolus.</title>
        <authorList>
            <consortium name="Lawrence Berkeley National Laboratory"/>
            <person name="Nybo J.L."/>
            <person name="Vesth T.C."/>
            <person name="Theobald S."/>
            <person name="Frisvad J.C."/>
            <person name="Larsen T.O."/>
            <person name="Kjaerboelling I."/>
            <person name="Rothschild-Mancinelli K."/>
            <person name="Lyhne E.K."/>
            <person name="Kogle M.E."/>
            <person name="Barry K."/>
            <person name="Clum A."/>
            <person name="Na H."/>
            <person name="Ledsgaard L."/>
            <person name="Lin J."/>
            <person name="Lipzen A."/>
            <person name="Kuo A."/>
            <person name="Riley R."/>
            <person name="Mondo S."/>
            <person name="Labutti K."/>
            <person name="Haridas S."/>
            <person name="Pangalinan J."/>
            <person name="Salamov A.A."/>
            <person name="Simmons B.A."/>
            <person name="Magnuson J.K."/>
            <person name="Chen J."/>
            <person name="Drula E."/>
            <person name="Henrissat B."/>
            <person name="Wiebenga A."/>
            <person name="Lubbers R.J."/>
            <person name="Gomes A.C."/>
            <person name="Makela M.R."/>
            <person name="Stajich J."/>
            <person name="Grigoriev I.V."/>
            <person name="Mortensen U.H."/>
            <person name="De Vries R.P."/>
            <person name="Baker S.E."/>
            <person name="Andersen M.R."/>
        </authorList>
    </citation>
    <scope>NUCLEOTIDE SEQUENCE [LARGE SCALE GENOMIC DNA]</scope>
    <source>
        <strain evidence="1 2">CBS 123904</strain>
    </source>
</reference>
<evidence type="ECO:0000313" key="1">
    <source>
        <dbReference type="EMBL" id="KAL2826032.1"/>
    </source>
</evidence>
<dbReference type="Gene3D" id="3.40.30.10">
    <property type="entry name" value="Glutaredoxin"/>
    <property type="match status" value="1"/>
</dbReference>
<dbReference type="PANTHER" id="PTHR33875:SF2">
    <property type="entry name" value="ACR183CP"/>
    <property type="match status" value="1"/>
</dbReference>
<evidence type="ECO:0008006" key="3">
    <source>
        <dbReference type="Google" id="ProtNLM"/>
    </source>
</evidence>
<gene>
    <name evidence="1" type="ORF">BJY01DRAFT_151069</name>
</gene>
<evidence type="ECO:0000313" key="2">
    <source>
        <dbReference type="Proteomes" id="UP001610446"/>
    </source>
</evidence>
<dbReference type="InterPro" id="IPR036249">
    <property type="entry name" value="Thioredoxin-like_sf"/>
</dbReference>
<name>A0ABR4IGK0_9EURO</name>
<sequence>MALAPKFSGQTLPAPLATHGQQHTLELYLDYVCPFSARLFKTFYSSARPLIDEKYHPILRVIFRQHIQPWHPSSTLTHEAGAAVLKIASDKFWEFSAALFEHQQEFFDVNVVNETRNQTYERLARIGESVGVNKGELLTLLTVADKPDAEGQLNTGNKVTSDIKLMVRAGRVVGVHVSPTVFFNGVEESGISSSFAATQWEQWLAKNVK</sequence>
<dbReference type="PANTHER" id="PTHR33875">
    <property type="entry name" value="OS09G0542200 PROTEIN"/>
    <property type="match status" value="1"/>
</dbReference>
<protein>
    <recommendedName>
        <fullName evidence="3">Thioredoxin-like fold domain-containing protein</fullName>
    </recommendedName>
</protein>
<dbReference type="Proteomes" id="UP001610446">
    <property type="component" value="Unassembled WGS sequence"/>
</dbReference>
<accession>A0ABR4IGK0</accession>
<dbReference type="SUPFAM" id="SSF52833">
    <property type="entry name" value="Thioredoxin-like"/>
    <property type="match status" value="1"/>
</dbReference>
<comment type="caution">
    <text evidence="1">The sequence shown here is derived from an EMBL/GenBank/DDBJ whole genome shotgun (WGS) entry which is preliminary data.</text>
</comment>
<organism evidence="1 2">
    <name type="scientific">Aspergillus pseudoustus</name>
    <dbReference type="NCBI Taxonomy" id="1810923"/>
    <lineage>
        <taxon>Eukaryota</taxon>
        <taxon>Fungi</taxon>
        <taxon>Dikarya</taxon>
        <taxon>Ascomycota</taxon>
        <taxon>Pezizomycotina</taxon>
        <taxon>Eurotiomycetes</taxon>
        <taxon>Eurotiomycetidae</taxon>
        <taxon>Eurotiales</taxon>
        <taxon>Aspergillaceae</taxon>
        <taxon>Aspergillus</taxon>
        <taxon>Aspergillus subgen. Nidulantes</taxon>
    </lineage>
</organism>
<dbReference type="EMBL" id="JBFXLU010000460">
    <property type="protein sequence ID" value="KAL2826032.1"/>
    <property type="molecule type" value="Genomic_DNA"/>
</dbReference>
<proteinExistence type="predicted"/>